<sequence length="504" mass="57590">MIMSMEPNEYWYGGYVHDGIKQPISARDDYTCDSRLNTSPNQLMPLFLSTKGRIIYQKEGFVVRFNKGTIELPDTVEVITGQKDLRGAYVYAMQHFFPFQSITLAEELFTQPVYNTWIELTFNQNQKDVLRYADGLLSSGLPAGVLMIDDGWSDYYGKWSFNQGKFPDAKKMIQTLNAKGFHVMLWICPYITPDTVEYRYLKDHDLLVKNPDQTIFITEWWNGHSAVLDLTNPKTRHWLDQQLQQLKDLGVAGFKFDGGDSLYYREDNVTYRPVTPDEHSLLWAEFGSRFAFNEFRVTTHAGGLSLMQRLCDKDHDWGETGIASLIPNSLLQGITGHPFCSPDMIGGGEYLNFLELESRALDQELFVRHSEIASLMPMMQFSARPDRFLAEDYMAAILNGVSERARLSEVLLQAVQQAKTTGEPIVRYMVYQFPDEEVAEVTDQFMLGDTLLVAPIYQKGATNRSVYVPKGTWKMADQLIDSQGEMMTLTNTFGVPIVLEYQAH</sequence>
<organism evidence="8 9">
    <name type="scientific">Halolactibacillus miurensis</name>
    <dbReference type="NCBI Taxonomy" id="306541"/>
    <lineage>
        <taxon>Bacteria</taxon>
        <taxon>Bacillati</taxon>
        <taxon>Bacillota</taxon>
        <taxon>Bacilli</taxon>
        <taxon>Bacillales</taxon>
        <taxon>Bacillaceae</taxon>
        <taxon>Halolactibacillus</taxon>
    </lineage>
</organism>
<dbReference type="InterPro" id="IPR050985">
    <property type="entry name" value="Alpha-glycosidase_related"/>
</dbReference>
<accession>A0A1I6SR77</accession>
<feature type="domain" description="Glycoside hydrolase family 31 TIM barrel" evidence="5">
    <location>
        <begin position="123"/>
        <end position="262"/>
    </location>
</feature>
<evidence type="ECO:0000259" key="5">
    <source>
        <dbReference type="Pfam" id="PF01055"/>
    </source>
</evidence>
<dbReference type="PANTHER" id="PTHR43053">
    <property type="entry name" value="GLYCOSIDASE FAMILY 31"/>
    <property type="match status" value="1"/>
</dbReference>
<dbReference type="AlphaFoldDB" id="A0A1I6SR77"/>
<protein>
    <submittedName>
        <fullName evidence="7">Glycosyl hydrolase family 31</fullName>
    </submittedName>
    <submittedName>
        <fullName evidence="8">Glycosyl hydrolases family 31</fullName>
    </submittedName>
</protein>
<evidence type="ECO:0000256" key="2">
    <source>
        <dbReference type="ARBA" id="ARBA00022801"/>
    </source>
</evidence>
<dbReference type="SUPFAM" id="SSF51445">
    <property type="entry name" value="(Trans)glycosidases"/>
    <property type="match status" value="1"/>
</dbReference>
<evidence type="ECO:0000259" key="6">
    <source>
        <dbReference type="Pfam" id="PF21365"/>
    </source>
</evidence>
<dbReference type="CDD" id="cd06592">
    <property type="entry name" value="GH31_NET37"/>
    <property type="match status" value="1"/>
</dbReference>
<evidence type="ECO:0000256" key="4">
    <source>
        <dbReference type="RuleBase" id="RU361185"/>
    </source>
</evidence>
<evidence type="ECO:0000256" key="3">
    <source>
        <dbReference type="ARBA" id="ARBA00023295"/>
    </source>
</evidence>
<dbReference type="Gene3D" id="2.60.40.1180">
    <property type="entry name" value="Golgi alpha-mannosidase II"/>
    <property type="match status" value="1"/>
</dbReference>
<dbReference type="Pfam" id="PF01055">
    <property type="entry name" value="Glyco_hydro_31_2nd"/>
    <property type="match status" value="1"/>
</dbReference>
<dbReference type="InterPro" id="IPR017853">
    <property type="entry name" value="GH"/>
</dbReference>
<dbReference type="InterPro" id="IPR048395">
    <property type="entry name" value="Glyco_hydro_31_C"/>
</dbReference>
<dbReference type="Gene3D" id="3.20.20.80">
    <property type="entry name" value="Glycosidases"/>
    <property type="match status" value="1"/>
</dbReference>
<dbReference type="EMBL" id="BJWJ01000009">
    <property type="protein sequence ID" value="GEM04178.1"/>
    <property type="molecule type" value="Genomic_DNA"/>
</dbReference>
<dbReference type="InterPro" id="IPR013780">
    <property type="entry name" value="Glyco_hydro_b"/>
</dbReference>
<gene>
    <name evidence="7" type="ORF">HMI01_11660</name>
    <name evidence="8" type="ORF">SAMN05421668_11032</name>
</gene>
<evidence type="ECO:0000256" key="1">
    <source>
        <dbReference type="ARBA" id="ARBA00007806"/>
    </source>
</evidence>
<keyword evidence="10" id="KW-1185">Reference proteome</keyword>
<dbReference type="InterPro" id="IPR000322">
    <property type="entry name" value="Glyco_hydro_31_TIM"/>
</dbReference>
<dbReference type="RefSeq" id="WP_089854152.1">
    <property type="nucleotide sequence ID" value="NZ_BJWJ01000009.1"/>
</dbReference>
<dbReference type="GO" id="GO:0005975">
    <property type="term" value="P:carbohydrate metabolic process"/>
    <property type="evidence" value="ECO:0007669"/>
    <property type="project" value="InterPro"/>
</dbReference>
<dbReference type="SUPFAM" id="SSF51011">
    <property type="entry name" value="Glycosyl hydrolase domain"/>
    <property type="match status" value="1"/>
</dbReference>
<comment type="similarity">
    <text evidence="1 4">Belongs to the glycosyl hydrolase 31 family.</text>
</comment>
<keyword evidence="2 4" id="KW-0378">Hydrolase</keyword>
<dbReference type="Pfam" id="PF21365">
    <property type="entry name" value="Glyco_hydro_31_3rd"/>
    <property type="match status" value="1"/>
</dbReference>
<dbReference type="GO" id="GO:0004553">
    <property type="term" value="F:hydrolase activity, hydrolyzing O-glycosyl compounds"/>
    <property type="evidence" value="ECO:0007669"/>
    <property type="project" value="InterPro"/>
</dbReference>
<proteinExistence type="inferred from homology"/>
<keyword evidence="3 4" id="KW-0326">Glycosidase</keyword>
<dbReference type="OrthoDB" id="176168at2"/>
<evidence type="ECO:0000313" key="8">
    <source>
        <dbReference type="EMBL" id="SFS79389.1"/>
    </source>
</evidence>
<dbReference type="STRING" id="306541.SAMN05421668_11032"/>
<dbReference type="PANTHER" id="PTHR43053:SF4">
    <property type="entry name" value="MYOGENESIS-REGULATING GLYCOSIDASE"/>
    <property type="match status" value="1"/>
</dbReference>
<evidence type="ECO:0000313" key="7">
    <source>
        <dbReference type="EMBL" id="GEM04178.1"/>
    </source>
</evidence>
<name>A0A1I6SR77_9BACI</name>
<dbReference type="Proteomes" id="UP000321773">
    <property type="component" value="Unassembled WGS sequence"/>
</dbReference>
<evidence type="ECO:0000313" key="9">
    <source>
        <dbReference type="Proteomes" id="UP000199139"/>
    </source>
</evidence>
<feature type="domain" description="Glycosyl hydrolase family 31 C-terminal" evidence="6">
    <location>
        <begin position="422"/>
        <end position="476"/>
    </location>
</feature>
<reference evidence="7 10" key="2">
    <citation type="submission" date="2019-07" db="EMBL/GenBank/DDBJ databases">
        <title>Whole genome shotgun sequence of Halolactibacillus miurensis NBRC 100873.</title>
        <authorList>
            <person name="Hosoyama A."/>
            <person name="Uohara A."/>
            <person name="Ohji S."/>
            <person name="Ichikawa N."/>
        </authorList>
    </citation>
    <scope>NUCLEOTIDE SEQUENCE [LARGE SCALE GENOMIC DNA]</scope>
    <source>
        <strain evidence="7 10">NBRC 100873</strain>
    </source>
</reference>
<dbReference type="EMBL" id="FPAI01000010">
    <property type="protein sequence ID" value="SFS79389.1"/>
    <property type="molecule type" value="Genomic_DNA"/>
</dbReference>
<reference evidence="8 9" key="1">
    <citation type="submission" date="2016-10" db="EMBL/GenBank/DDBJ databases">
        <authorList>
            <person name="de Groot N.N."/>
        </authorList>
    </citation>
    <scope>NUCLEOTIDE SEQUENCE [LARGE SCALE GENOMIC DNA]</scope>
    <source>
        <strain evidence="8 9">DSM 17074</strain>
    </source>
</reference>
<dbReference type="Proteomes" id="UP000199139">
    <property type="component" value="Unassembled WGS sequence"/>
</dbReference>
<evidence type="ECO:0000313" key="10">
    <source>
        <dbReference type="Proteomes" id="UP000321773"/>
    </source>
</evidence>